<dbReference type="SUPFAM" id="SSF53955">
    <property type="entry name" value="Lysozyme-like"/>
    <property type="match status" value="1"/>
</dbReference>
<keyword evidence="2" id="KW-1185">Reference proteome</keyword>
<reference evidence="1 2" key="1">
    <citation type="journal article" date="2010" name="PLoS ONE">
        <title>Genome erosion in a nitrogen-fixing vertically transmitted endosymbiotic multicellular cyanobacterium.</title>
        <authorList>
            <person name="Ran L."/>
            <person name="Larsson J."/>
            <person name="Vigil-Stenman T."/>
            <person name="Nylander J.A."/>
            <person name="Ininbergs K."/>
            <person name="Zheng W.W."/>
            <person name="Lapidus A."/>
            <person name="Lowry S."/>
            <person name="Haselkorn R."/>
            <person name="Bergman B."/>
        </authorList>
    </citation>
    <scope>NUCLEOTIDE SEQUENCE [LARGE SCALE GENOMIC DNA]</scope>
    <source>
        <strain evidence="1 2">0708</strain>
    </source>
</reference>
<dbReference type="RefSeq" id="WP_013190358.1">
    <property type="nucleotide sequence ID" value="NC_014248.1"/>
</dbReference>
<accession>D7E262</accession>
<gene>
    <name evidence="1" type="ordered locus">Aazo_0945</name>
</gene>
<sequence>MTDTAMNAGMEDDDSHDCGVNHLFRNVIANTENDGDFLDRPLEIRLQYPTNNSGDMESRMDPWQNLLNDHEWYMHMDLSEYCYIP</sequence>
<dbReference type="HOGENOM" id="CLU_2509373_0_0_3"/>
<evidence type="ECO:0000313" key="1">
    <source>
        <dbReference type="EMBL" id="ADI63340.1"/>
    </source>
</evidence>
<name>D7E262_NOSA0</name>
<dbReference type="AlphaFoldDB" id="D7E262"/>
<dbReference type="KEGG" id="naz:Aazo_0945"/>
<dbReference type="EMBL" id="CP002059">
    <property type="protein sequence ID" value="ADI63340.1"/>
    <property type="molecule type" value="Genomic_DNA"/>
</dbReference>
<protein>
    <submittedName>
        <fullName evidence="1">Peptidoglycan-binding LysM</fullName>
    </submittedName>
</protein>
<dbReference type="Proteomes" id="UP000001511">
    <property type="component" value="Chromosome"/>
</dbReference>
<evidence type="ECO:0000313" key="2">
    <source>
        <dbReference type="Proteomes" id="UP000001511"/>
    </source>
</evidence>
<proteinExistence type="predicted"/>
<dbReference type="eggNOG" id="COG1652">
    <property type="taxonomic scope" value="Bacteria"/>
</dbReference>
<organism evidence="1 2">
    <name type="scientific">Nostoc azollae (strain 0708)</name>
    <name type="common">Anabaena azollae (strain 0708)</name>
    <dbReference type="NCBI Taxonomy" id="551115"/>
    <lineage>
        <taxon>Bacteria</taxon>
        <taxon>Bacillati</taxon>
        <taxon>Cyanobacteriota</taxon>
        <taxon>Cyanophyceae</taxon>
        <taxon>Nostocales</taxon>
        <taxon>Nostocaceae</taxon>
        <taxon>Trichormus</taxon>
    </lineage>
</organism>
<dbReference type="InterPro" id="IPR023346">
    <property type="entry name" value="Lysozyme-like_dom_sf"/>
</dbReference>